<evidence type="ECO:0000259" key="5">
    <source>
        <dbReference type="Pfam" id="PF02927"/>
    </source>
</evidence>
<dbReference type="InterPro" id="IPR013783">
    <property type="entry name" value="Ig-like_fold"/>
</dbReference>
<dbReference type="Gene3D" id="2.60.40.10">
    <property type="entry name" value="Immunoglobulins"/>
    <property type="match status" value="1"/>
</dbReference>
<keyword evidence="6" id="KW-0378">Hydrolase</keyword>
<dbReference type="SUPFAM" id="SSF81296">
    <property type="entry name" value="E set domains"/>
    <property type="match status" value="1"/>
</dbReference>
<sequence>MINEMIKHVFFLAVLFGTIISLSSCNSKPVALNFDEEIPLMPIKMPYENSLEYTWAQKEVLDSKLLSDMETMGAWEHRGFGDLILSTEKRHKGEHSLLMVSPTKGHSTPNEGRPWGVSSAFYKVNNENWTRWNRISFWIYPDLPGFKVVSISLVFHNDGEDKVPDIYDRNGLNYQVLENQKWNKVYWEIAHLGREKVTGVEIRYRLQGNEPGATGTARYFLDEIYLENVNADHFEGWNVSPDEIAYNHAGYAIGYPKVAFTPDASIKTFYLKNNESGKTALEGSVASQTTPIGTFQVIDFSNVNTSGTYFLEVGSLKTKPFKIDNFAQVYRSSIIKTINHFYTQRCGFAVEGVHDACHRDWISTHGDQSVSIHGGWHDAGDLSQGLVNTAEAAYAMLLLYEKLKDSDPALASRLLEEADWGIDWILKTRFGDGYRNVWATKDMWTDGIVGSTDDFSSVAQNNPHANLVSATTEAMASISFKGKNQNLSNYALQCAIEDFGFGTDISEDKLTIELAGAALNAALTLYEATADEKYKKTAIIYGNYIISCQQQIDLDTNTALKGFFYRTPSKETILHYPHRSHEQDAVVGLVKLSKLLPNEAVEWRKALQLYADFYKEAAAFSAPYYMIPAGVYDLTKAHGEVEVEQIMNGIKLNDRYYLKRFPVWSSFRGNSGTTLTQAKGLSVIAKYLDDKELLNVVYHVLDWHLGLNPFTQSLMYGEGYRYAGQYTVTSGNLVGGLPVGVQTHFNRDVPYWPAENCYNWKEIWVHPSCRWLMLMTDFI</sequence>
<organism evidence="6">
    <name type="scientific">termite gut metagenome</name>
    <dbReference type="NCBI Taxonomy" id="433724"/>
    <lineage>
        <taxon>unclassified sequences</taxon>
        <taxon>metagenomes</taxon>
        <taxon>organismal metagenomes</taxon>
    </lineage>
</organism>
<dbReference type="InterPro" id="IPR008928">
    <property type="entry name" value="6-hairpin_glycosidase_sf"/>
</dbReference>
<dbReference type="EC" id="3.2.1.4" evidence="6"/>
<name>A0A5J4S8C0_9ZZZZ</name>
<proteinExistence type="inferred from homology"/>
<dbReference type="CDD" id="cd02850">
    <property type="entry name" value="E_set_Cellulase_N"/>
    <property type="match status" value="1"/>
</dbReference>
<dbReference type="InterPro" id="IPR004197">
    <property type="entry name" value="Cellulase_Ig-like"/>
</dbReference>
<comment type="caution">
    <text evidence="6">The sequence shown here is derived from an EMBL/GenBank/DDBJ whole genome shotgun (WGS) entry which is preliminary data.</text>
</comment>
<dbReference type="EMBL" id="SNRY01000380">
    <property type="protein sequence ID" value="KAA6341551.1"/>
    <property type="molecule type" value="Genomic_DNA"/>
</dbReference>
<dbReference type="Gene3D" id="1.50.10.10">
    <property type="match status" value="1"/>
</dbReference>
<dbReference type="InterPro" id="IPR001701">
    <property type="entry name" value="Glyco_hydro_9"/>
</dbReference>
<dbReference type="SUPFAM" id="SSF48208">
    <property type="entry name" value="Six-hairpin glycosidases"/>
    <property type="match status" value="1"/>
</dbReference>
<reference evidence="6" key="1">
    <citation type="submission" date="2019-03" db="EMBL/GenBank/DDBJ databases">
        <title>Single cell metagenomics reveals metabolic interactions within the superorganism composed of flagellate Streblomastix strix and complex community of Bacteroidetes bacteria on its surface.</title>
        <authorList>
            <person name="Treitli S.C."/>
            <person name="Kolisko M."/>
            <person name="Husnik F."/>
            <person name="Keeling P."/>
            <person name="Hampl V."/>
        </authorList>
    </citation>
    <scope>NUCLEOTIDE SEQUENCE</scope>
    <source>
        <strain evidence="6">STM</strain>
    </source>
</reference>
<evidence type="ECO:0000256" key="2">
    <source>
        <dbReference type="ARBA" id="ARBA00023277"/>
    </source>
</evidence>
<comment type="similarity">
    <text evidence="1">Belongs to the glycosyl hydrolase 9 (cellulase E) family.</text>
</comment>
<accession>A0A5J4S8C0</accession>
<dbReference type="AlphaFoldDB" id="A0A5J4S8C0"/>
<dbReference type="GO" id="GO:0000272">
    <property type="term" value="P:polysaccharide catabolic process"/>
    <property type="evidence" value="ECO:0007669"/>
    <property type="project" value="UniProtKB-KW"/>
</dbReference>
<dbReference type="Pfam" id="PF02927">
    <property type="entry name" value="CelD_N"/>
    <property type="match status" value="1"/>
</dbReference>
<feature type="domain" description="Glycoside hydrolase family 9" evidence="4">
    <location>
        <begin position="330"/>
        <end position="723"/>
    </location>
</feature>
<dbReference type="InterPro" id="IPR012341">
    <property type="entry name" value="6hp_glycosidase-like_sf"/>
</dbReference>
<evidence type="ECO:0000313" key="6">
    <source>
        <dbReference type="EMBL" id="KAA6341551.1"/>
    </source>
</evidence>
<keyword evidence="3" id="KW-0624">Polysaccharide degradation</keyword>
<feature type="domain" description="Cellulase Ig-like" evidence="5">
    <location>
        <begin position="243"/>
        <end position="316"/>
    </location>
</feature>
<keyword evidence="2" id="KW-0119">Carbohydrate metabolism</keyword>
<evidence type="ECO:0000256" key="3">
    <source>
        <dbReference type="ARBA" id="ARBA00023326"/>
    </source>
</evidence>
<keyword evidence="6" id="KW-0326">Glycosidase</keyword>
<protein>
    <submittedName>
        <fullName evidence="6">Endoglucanase D</fullName>
        <ecNumber evidence="6">3.2.1.4</ecNumber>
    </submittedName>
</protein>
<dbReference type="InterPro" id="IPR014756">
    <property type="entry name" value="Ig_E-set"/>
</dbReference>
<dbReference type="Pfam" id="PF00759">
    <property type="entry name" value="Glyco_hydro_9"/>
    <property type="match status" value="1"/>
</dbReference>
<dbReference type="GO" id="GO:0008810">
    <property type="term" value="F:cellulase activity"/>
    <property type="evidence" value="ECO:0007669"/>
    <property type="project" value="UniProtKB-EC"/>
</dbReference>
<gene>
    <name evidence="6" type="ORF">EZS27_010644</name>
</gene>
<dbReference type="PROSITE" id="PS51257">
    <property type="entry name" value="PROKAR_LIPOPROTEIN"/>
    <property type="match status" value="1"/>
</dbReference>
<evidence type="ECO:0000259" key="4">
    <source>
        <dbReference type="Pfam" id="PF00759"/>
    </source>
</evidence>
<evidence type="ECO:0000256" key="1">
    <source>
        <dbReference type="ARBA" id="ARBA00007072"/>
    </source>
</evidence>